<dbReference type="PROSITE" id="PS00893">
    <property type="entry name" value="NUDIX_BOX"/>
    <property type="match status" value="1"/>
</dbReference>
<dbReference type="InterPro" id="IPR000086">
    <property type="entry name" value="NUDIX_hydrolase_dom"/>
</dbReference>
<sequence>MKITANMVEVHLFRENDEGIEFLLLKRSQGELYPSIWQMVTGKIKDGEKAYETALREINEETGQRPLRLWTVPNVNSFYSDRDDSIVLIPVFAAMLDADAVIKLSEEHCDFKWTSPVEARRMLAWEGQRKSAKIIEDYFMNKNHFFDLLEIKFRK</sequence>
<organism evidence="3 4">
    <name type="scientific">Melioribacter roseus (strain DSM 23840 / JCM 17771 / VKM B-2668 / P3M-2)</name>
    <dbReference type="NCBI Taxonomy" id="1191523"/>
    <lineage>
        <taxon>Bacteria</taxon>
        <taxon>Pseudomonadati</taxon>
        <taxon>Ignavibacteriota</taxon>
        <taxon>Ignavibacteria</taxon>
        <taxon>Ignavibacteriales</taxon>
        <taxon>Melioribacteraceae</taxon>
        <taxon>Melioribacter</taxon>
    </lineage>
</organism>
<name>I7A3N9_MELRP</name>
<dbReference type="STRING" id="1191523.MROS_2603"/>
<evidence type="ECO:0000259" key="2">
    <source>
        <dbReference type="PROSITE" id="PS51462"/>
    </source>
</evidence>
<dbReference type="PANTHER" id="PTHR21340:SF0">
    <property type="entry name" value="BIS(5'-NUCLEOSYL)-TETRAPHOSPHATASE [ASYMMETRICAL]"/>
    <property type="match status" value="1"/>
</dbReference>
<gene>
    <name evidence="3" type="ordered locus">MROS_2603</name>
</gene>
<reference evidence="3 4" key="1">
    <citation type="journal article" date="2013" name="PLoS ONE">
        <title>Genomic analysis of Melioribacter roseus, facultatively anaerobic organotrophic bacterium representing a novel deep lineage within Bacteriodetes/Chlorobi group.</title>
        <authorList>
            <person name="Kadnikov V.V."/>
            <person name="Mardanov A.V."/>
            <person name="Podosokorskaya O.A."/>
            <person name="Gavrilov S.N."/>
            <person name="Kublanov I.V."/>
            <person name="Beletsky A.V."/>
            <person name="Bonch-Osmolovskaya E.A."/>
            <person name="Ravin N.V."/>
        </authorList>
    </citation>
    <scope>NUCLEOTIDE SEQUENCE [LARGE SCALE GENOMIC DNA]</scope>
    <source>
        <strain evidence="4">JCM 17771 / P3M-2</strain>
    </source>
</reference>
<dbReference type="EMBL" id="CP003557">
    <property type="protein sequence ID" value="AFN75833.1"/>
    <property type="molecule type" value="Genomic_DNA"/>
</dbReference>
<dbReference type="PROSITE" id="PS51462">
    <property type="entry name" value="NUDIX"/>
    <property type="match status" value="1"/>
</dbReference>
<dbReference type="KEGG" id="mro:MROS_2603"/>
<evidence type="ECO:0000313" key="4">
    <source>
        <dbReference type="Proteomes" id="UP000009011"/>
    </source>
</evidence>
<proteinExistence type="predicted"/>
<dbReference type="eggNOG" id="COG0494">
    <property type="taxonomic scope" value="Bacteria"/>
</dbReference>
<dbReference type="InterPro" id="IPR020084">
    <property type="entry name" value="NUDIX_hydrolase_CS"/>
</dbReference>
<dbReference type="GO" id="GO:0006754">
    <property type="term" value="P:ATP biosynthetic process"/>
    <property type="evidence" value="ECO:0007669"/>
    <property type="project" value="TreeGrafter"/>
</dbReference>
<dbReference type="GO" id="GO:0006167">
    <property type="term" value="P:AMP biosynthetic process"/>
    <property type="evidence" value="ECO:0007669"/>
    <property type="project" value="TreeGrafter"/>
</dbReference>
<dbReference type="InterPro" id="IPR015797">
    <property type="entry name" value="NUDIX_hydrolase-like_dom_sf"/>
</dbReference>
<dbReference type="Proteomes" id="UP000009011">
    <property type="component" value="Chromosome"/>
</dbReference>
<keyword evidence="4" id="KW-1185">Reference proteome</keyword>
<dbReference type="AlphaFoldDB" id="I7A3N9"/>
<feature type="domain" description="Nudix hydrolase" evidence="2">
    <location>
        <begin position="5"/>
        <end position="137"/>
    </location>
</feature>
<protein>
    <submittedName>
        <fullName evidence="3">Hydrolase, NUDIX family protein</fullName>
    </submittedName>
</protein>
<dbReference type="HOGENOM" id="CLU_037162_22_1_10"/>
<dbReference type="SUPFAM" id="SSF55811">
    <property type="entry name" value="Nudix"/>
    <property type="match status" value="1"/>
</dbReference>
<keyword evidence="1 3" id="KW-0378">Hydrolase</keyword>
<dbReference type="Pfam" id="PF00293">
    <property type="entry name" value="NUDIX"/>
    <property type="match status" value="1"/>
</dbReference>
<dbReference type="GO" id="GO:0004081">
    <property type="term" value="F:bis(5'-nucleosyl)-tetraphosphatase (asymmetrical) activity"/>
    <property type="evidence" value="ECO:0007669"/>
    <property type="project" value="TreeGrafter"/>
</dbReference>
<evidence type="ECO:0000256" key="1">
    <source>
        <dbReference type="ARBA" id="ARBA00022801"/>
    </source>
</evidence>
<dbReference type="CDD" id="cd04664">
    <property type="entry name" value="NUDIX_DHNTPase_like"/>
    <property type="match status" value="1"/>
</dbReference>
<evidence type="ECO:0000313" key="3">
    <source>
        <dbReference type="EMBL" id="AFN75833.1"/>
    </source>
</evidence>
<dbReference type="Gene3D" id="3.90.79.10">
    <property type="entry name" value="Nucleoside Triphosphate Pyrophosphohydrolase"/>
    <property type="match status" value="1"/>
</dbReference>
<dbReference type="OrthoDB" id="9804563at2"/>
<dbReference type="RefSeq" id="WP_014857263.1">
    <property type="nucleotide sequence ID" value="NC_018178.1"/>
</dbReference>
<accession>I7A3N9</accession>
<dbReference type="PANTHER" id="PTHR21340">
    <property type="entry name" value="DIADENOSINE 5,5-P1,P4-TETRAPHOSPHATE PYROPHOSPHOHYDROLASE MUTT"/>
    <property type="match status" value="1"/>
</dbReference>
<dbReference type="InterPro" id="IPR051325">
    <property type="entry name" value="Nudix_hydrolase_domain"/>
</dbReference>